<dbReference type="Pfam" id="PF00873">
    <property type="entry name" value="ACR_tran"/>
    <property type="match status" value="1"/>
</dbReference>
<dbReference type="Gene3D" id="3.30.70.1440">
    <property type="entry name" value="Multidrug efflux transporter AcrB pore domain"/>
    <property type="match status" value="1"/>
</dbReference>
<feature type="transmembrane region" description="Helical" evidence="1">
    <location>
        <begin position="892"/>
        <end position="912"/>
    </location>
</feature>
<dbReference type="RefSeq" id="WP_155315900.1">
    <property type="nucleotide sequence ID" value="NZ_AP021874.1"/>
</dbReference>
<reference evidence="2 3" key="1">
    <citation type="submission" date="2019-11" db="EMBL/GenBank/DDBJ databases">
        <title>Comparative genomics of hydrocarbon-degrading Desulfosarcina strains.</title>
        <authorList>
            <person name="Watanabe M."/>
            <person name="Kojima H."/>
            <person name="Fukui M."/>
        </authorList>
    </citation>
    <scope>NUCLEOTIDE SEQUENCE [LARGE SCALE GENOMIC DNA]</scope>
    <source>
        <strain evidence="2 3">PL12</strain>
    </source>
</reference>
<feature type="transmembrane region" description="Helical" evidence="1">
    <location>
        <begin position="995"/>
        <end position="1021"/>
    </location>
</feature>
<feature type="transmembrane region" description="Helical" evidence="1">
    <location>
        <begin position="533"/>
        <end position="555"/>
    </location>
</feature>
<dbReference type="Gene3D" id="3.30.2090.10">
    <property type="entry name" value="Multidrug efflux transporter AcrB TolC docking domain, DN and DC subdomains"/>
    <property type="match status" value="2"/>
</dbReference>
<dbReference type="PANTHER" id="PTHR32063:SF33">
    <property type="entry name" value="RND SUPERFAMILY EFFLUX PUMP PERMEASE COMPONENT"/>
    <property type="match status" value="1"/>
</dbReference>
<feature type="transmembrane region" description="Helical" evidence="1">
    <location>
        <begin position="866"/>
        <end position="885"/>
    </location>
</feature>
<evidence type="ECO:0000313" key="3">
    <source>
        <dbReference type="Proteomes" id="UP000427906"/>
    </source>
</evidence>
<feature type="transmembrane region" description="Helical" evidence="1">
    <location>
        <begin position="464"/>
        <end position="487"/>
    </location>
</feature>
<accession>A0A5K7YGX3</accession>
<proteinExistence type="predicted"/>
<dbReference type="SUPFAM" id="SSF82714">
    <property type="entry name" value="Multidrug efflux transporter AcrB TolC docking domain, DN and DC subdomains"/>
    <property type="match status" value="2"/>
</dbReference>
<feature type="transmembrane region" description="Helical" evidence="1">
    <location>
        <begin position="366"/>
        <end position="389"/>
    </location>
</feature>
<dbReference type="EMBL" id="AP021874">
    <property type="protein sequence ID" value="BBO67665.1"/>
    <property type="molecule type" value="Genomic_DNA"/>
</dbReference>
<dbReference type="KEGG" id="dalk:DSCA_15950"/>
<feature type="transmembrane region" description="Helical" evidence="1">
    <location>
        <begin position="964"/>
        <end position="983"/>
    </location>
</feature>
<keyword evidence="3" id="KW-1185">Reference proteome</keyword>
<feature type="transmembrane region" description="Helical" evidence="1">
    <location>
        <begin position="918"/>
        <end position="943"/>
    </location>
</feature>
<dbReference type="InterPro" id="IPR027463">
    <property type="entry name" value="AcrB_DN_DC_subdom"/>
</dbReference>
<dbReference type="Proteomes" id="UP000427906">
    <property type="component" value="Chromosome"/>
</dbReference>
<protein>
    <submittedName>
        <fullName evidence="2">Multidrug resistance protein</fullName>
    </submittedName>
</protein>
<keyword evidence="1" id="KW-1133">Transmembrane helix</keyword>
<dbReference type="GO" id="GO:0042910">
    <property type="term" value="F:xenobiotic transmembrane transporter activity"/>
    <property type="evidence" value="ECO:0007669"/>
    <property type="project" value="TreeGrafter"/>
</dbReference>
<dbReference type="Gene3D" id="3.30.70.1430">
    <property type="entry name" value="Multidrug efflux transporter AcrB pore domain"/>
    <property type="match status" value="2"/>
</dbReference>
<evidence type="ECO:0000256" key="1">
    <source>
        <dbReference type="SAM" id="Phobius"/>
    </source>
</evidence>
<dbReference type="PANTHER" id="PTHR32063">
    <property type="match status" value="1"/>
</dbReference>
<dbReference type="PRINTS" id="PR00702">
    <property type="entry name" value="ACRIFLAVINRP"/>
</dbReference>
<gene>
    <name evidence="2" type="primary">czcA_1</name>
    <name evidence="2" type="ORF">DSCA_15950</name>
</gene>
<dbReference type="SUPFAM" id="SSF82866">
    <property type="entry name" value="Multidrug efflux transporter AcrB transmembrane domain"/>
    <property type="match status" value="2"/>
</dbReference>
<dbReference type="InterPro" id="IPR001036">
    <property type="entry name" value="Acrflvin-R"/>
</dbReference>
<feature type="transmembrane region" description="Helical" evidence="1">
    <location>
        <begin position="436"/>
        <end position="458"/>
    </location>
</feature>
<evidence type="ECO:0000313" key="2">
    <source>
        <dbReference type="EMBL" id="BBO67665.1"/>
    </source>
</evidence>
<feature type="transmembrane region" description="Helical" evidence="1">
    <location>
        <begin position="395"/>
        <end position="416"/>
    </location>
</feature>
<keyword evidence="1" id="KW-0812">Transmembrane</keyword>
<dbReference type="OrthoDB" id="9806532at2"/>
<dbReference type="SUPFAM" id="SSF82693">
    <property type="entry name" value="Multidrug efflux transporter AcrB pore domain, PN1, PN2, PC1 and PC2 subdomains"/>
    <property type="match status" value="2"/>
</dbReference>
<dbReference type="Gene3D" id="1.20.1640.10">
    <property type="entry name" value="Multidrug efflux transporter AcrB transmembrane domain"/>
    <property type="match status" value="2"/>
</dbReference>
<keyword evidence="1" id="KW-0472">Membrane</keyword>
<dbReference type="Gene3D" id="3.30.70.1320">
    <property type="entry name" value="Multidrug efflux transporter AcrB pore domain like"/>
    <property type="match status" value="1"/>
</dbReference>
<dbReference type="AlphaFoldDB" id="A0A5K7YGX3"/>
<dbReference type="GO" id="GO:0005886">
    <property type="term" value="C:plasma membrane"/>
    <property type="evidence" value="ECO:0007669"/>
    <property type="project" value="TreeGrafter"/>
</dbReference>
<sequence>MSGNRRFSQIRGPISWMVHNRVTPNLLMIFLLLGGLFMTTRIKQEVFPEFDLDMVTVSVGYSGASPEEVEQGIILAVEEAIRAIDGVKEMTAAAVEGNGTVAAELEEGADQQTVYQEIQQEIDRITTFPEDADEPDVSLATHLREVLTIDLYGDVSEMALRETADKVRDRLLQNSGITQVDLAGARDYEILVEVPQDRLRAYGLTLADIAAAINNASTEIPGGSVDTAGGDILLRIKDRRDWAVEFARIPMVTTADGSVVYLEDIAAVREDFEDSDKSAAYDGHRAIGIDVYRVGDQTPMGVAGAVRRAMSEIERDLPAGIGWHISHDMSDVYRQRLELLLKNAFMGLVLVLAVLGLFLEFRLAFWVTMGIPTAFLGSLLFLPVVGVSINMISMFAFIVALGIVVDDAIVAGENIYAYQQQGMGFARAAVFGARDVAMPIAFSILTNVVAFLPLFFIPGTMGKIWKVIPLVVITVFLISWVESLLILPGHLAHIKRRQTGRPTTRLHRWQQGFTRNVARFIDRIYGPFLDLCLRWRTLTVAIGLAVLVVVLSYALSGRIGMILMPRVESDQADVTAVLPVGSPMDKVRAVRDRLSAAMTAVAAENGGDRLLKGVFSRIEENQVEVSAYLTDAGVRPLNTGDVTRLWREKLGPVVGLESLLFESDGGGPGSGAALTVELSHSDIHVLDQASAALAERLAGFSSVKDIDDGYTPGKQQLDFSIRPEGQSLGLTSAEVARQVRNAFSGAEALSQQRGRNEVTVRVRLPESERTSEYHVEHLMIRTPAGPFVPLAEIANVERGRAYTTISRRDARRTVTVSANVEPIGETGQVQAALNSTILPELARDYPGLAYGYQGRQADMKESLQSLLGGFALAMLAVYFLLAIPFRSYSQPLIVMIAIPFGIVGAVLGHLLMGYNLSVMSMMGIVALSGVVVNDSLVLIDYANRQRREGAGLHEAIRVAGLRRFRPIVLTTLTTFGGLAPMIFEASRQARFMIPMALSLGFGILFATVITLILVPCLYLLIEDVHQCFRPGQWYDPASGVIPDS</sequence>
<organism evidence="2 3">
    <name type="scientific">Desulfosarcina alkanivorans</name>
    <dbReference type="NCBI Taxonomy" id="571177"/>
    <lineage>
        <taxon>Bacteria</taxon>
        <taxon>Pseudomonadati</taxon>
        <taxon>Thermodesulfobacteriota</taxon>
        <taxon>Desulfobacteria</taxon>
        <taxon>Desulfobacterales</taxon>
        <taxon>Desulfosarcinaceae</taxon>
        <taxon>Desulfosarcina</taxon>
    </lineage>
</organism>
<feature type="transmembrane region" description="Helical" evidence="1">
    <location>
        <begin position="339"/>
        <end position="359"/>
    </location>
</feature>
<name>A0A5K7YGX3_9BACT</name>